<dbReference type="InterPro" id="IPR014710">
    <property type="entry name" value="RmlC-like_jellyroll"/>
</dbReference>
<sequence>MMMKQKWSDVSDEAISEEGIYALHVPEEMYKFETDTYPAGQAFTVKAGNDFVLYVLNGTCKTTVDGQLLQLEAGEFLFFGKGAYQFKSTGAADVRLMRVAART</sequence>
<protein>
    <recommendedName>
        <fullName evidence="3">(S)-ureidoglycine aminohydrolase cupin domain-containing protein</fullName>
    </recommendedName>
</protein>
<reference evidence="1 2" key="1">
    <citation type="submission" date="2023-08" db="EMBL/GenBank/DDBJ databases">
        <title>Oxalobacteraceae gen .nov., isolated from river sludge outside the plant.</title>
        <authorList>
            <person name="Zhao S.Y."/>
        </authorList>
    </citation>
    <scope>NUCLEOTIDE SEQUENCE [LARGE SCALE GENOMIC DNA]</scope>
    <source>
        <strain evidence="1 2">R-40</strain>
    </source>
</reference>
<gene>
    <name evidence="1" type="ORF">Q8A64_15605</name>
</gene>
<dbReference type="Gene3D" id="2.60.120.10">
    <property type="entry name" value="Jelly Rolls"/>
    <property type="match status" value="1"/>
</dbReference>
<dbReference type="RefSeq" id="WP_338437802.1">
    <property type="nucleotide sequence ID" value="NZ_JAUYVH010000013.1"/>
</dbReference>
<keyword evidence="2" id="KW-1185">Reference proteome</keyword>
<organism evidence="1 2">
    <name type="scientific">Keguizhuia sedimenti</name>
    <dbReference type="NCBI Taxonomy" id="3064264"/>
    <lineage>
        <taxon>Bacteria</taxon>
        <taxon>Pseudomonadati</taxon>
        <taxon>Pseudomonadota</taxon>
        <taxon>Betaproteobacteria</taxon>
        <taxon>Burkholderiales</taxon>
        <taxon>Oxalobacteraceae</taxon>
        <taxon>Keguizhuia</taxon>
    </lineage>
</organism>
<dbReference type="SUPFAM" id="SSF51182">
    <property type="entry name" value="RmlC-like cupins"/>
    <property type="match status" value="1"/>
</dbReference>
<accession>A0ABU1BSI2</accession>
<evidence type="ECO:0000313" key="2">
    <source>
        <dbReference type="Proteomes" id="UP001225596"/>
    </source>
</evidence>
<comment type="caution">
    <text evidence="1">The sequence shown here is derived from an EMBL/GenBank/DDBJ whole genome shotgun (WGS) entry which is preliminary data.</text>
</comment>
<dbReference type="Proteomes" id="UP001225596">
    <property type="component" value="Unassembled WGS sequence"/>
</dbReference>
<dbReference type="EMBL" id="JAUYVH010000013">
    <property type="protein sequence ID" value="MDQ9171839.1"/>
    <property type="molecule type" value="Genomic_DNA"/>
</dbReference>
<dbReference type="InterPro" id="IPR011051">
    <property type="entry name" value="RmlC_Cupin_sf"/>
</dbReference>
<evidence type="ECO:0000313" key="1">
    <source>
        <dbReference type="EMBL" id="MDQ9171839.1"/>
    </source>
</evidence>
<evidence type="ECO:0008006" key="3">
    <source>
        <dbReference type="Google" id="ProtNLM"/>
    </source>
</evidence>
<name>A0ABU1BSI2_9BURK</name>
<proteinExistence type="predicted"/>